<sequence length="101" mass="11107">MSEQTNNTQVEATEVITSEPKVGFVKRVTNNFRTHKKTYLVAGLATLGALTTVVALSYSKDDKQQVIEGDFTEVENTFNEVTEPIVDAVADTVEQVAKVEE</sequence>
<dbReference type="KEGG" id="vg:19526907"/>
<protein>
    <submittedName>
        <fullName evidence="2">Uncharacterized protein</fullName>
    </submittedName>
</protein>
<dbReference type="RefSeq" id="YP_009035092.1">
    <property type="nucleotide sequence ID" value="NC_024203.1"/>
</dbReference>
<accession>X4YE99</accession>
<name>X4YE99_9CAUD</name>
<feature type="transmembrane region" description="Helical" evidence="1">
    <location>
        <begin position="39"/>
        <end position="58"/>
    </location>
</feature>
<keyword evidence="1" id="KW-0472">Membrane</keyword>
<gene>
    <name evidence="2" type="ORF">P092_0031</name>
</gene>
<evidence type="ECO:0000256" key="1">
    <source>
        <dbReference type="SAM" id="Phobius"/>
    </source>
</evidence>
<dbReference type="GeneID" id="19526907"/>
<keyword evidence="3" id="KW-1185">Reference proteome</keyword>
<dbReference type="Proteomes" id="UP000019789">
    <property type="component" value="Segment"/>
</dbReference>
<organism evidence="2 3">
    <name type="scientific">Lactococcus phage P092</name>
    <dbReference type="NCBI Taxonomy" id="1476887"/>
    <lineage>
        <taxon>Viruses</taxon>
        <taxon>Duplodnaviria</taxon>
        <taxon>Heunggongvirae</taxon>
        <taxon>Uroviricota</taxon>
        <taxon>Caudoviricetes</taxon>
        <taxon>Nevevirus</taxon>
        <taxon>Nevevirus P092</taxon>
    </lineage>
</organism>
<evidence type="ECO:0000313" key="2">
    <source>
        <dbReference type="EMBL" id="AHV83072.1"/>
    </source>
</evidence>
<dbReference type="EMBL" id="KJ489011">
    <property type="protein sequence ID" value="AHV83072.1"/>
    <property type="molecule type" value="Genomic_DNA"/>
</dbReference>
<reference evidence="2 3" key="1">
    <citation type="submission" date="2014-02" db="EMBL/GenBank/DDBJ databases">
        <title>Complete genome sequences of four novel Lactococcus lactis phages distantly related to the rare 1706 phage species.</title>
        <authorList>
            <person name="Kot W."/>
            <person name="Neve H."/>
            <person name="Vogensen F.K."/>
            <person name="Heller K.J."/>
            <person name="Hansen L.H."/>
        </authorList>
    </citation>
    <scope>NUCLEOTIDE SEQUENCE [LARGE SCALE GENOMIC DNA]</scope>
</reference>
<evidence type="ECO:0000313" key="3">
    <source>
        <dbReference type="Proteomes" id="UP000019789"/>
    </source>
</evidence>
<keyword evidence="1" id="KW-1133">Transmembrane helix</keyword>
<proteinExistence type="predicted"/>
<keyword evidence="1" id="KW-0812">Transmembrane</keyword>